<dbReference type="SUPFAM" id="SSF47336">
    <property type="entry name" value="ACP-like"/>
    <property type="match status" value="1"/>
</dbReference>
<dbReference type="AlphaFoldDB" id="A0A4P8L825"/>
<organism evidence="8 9">
    <name type="scientific">Desulfoglaeba alkanexedens ALDC</name>
    <dbReference type="NCBI Taxonomy" id="980445"/>
    <lineage>
        <taxon>Bacteria</taxon>
        <taxon>Pseudomonadati</taxon>
        <taxon>Thermodesulfobacteriota</taxon>
        <taxon>Syntrophobacteria</taxon>
        <taxon>Syntrophobacterales</taxon>
        <taxon>Syntrophobacteraceae</taxon>
        <taxon>Desulfoglaeba</taxon>
    </lineage>
</organism>
<dbReference type="PANTHER" id="PTHR20863">
    <property type="entry name" value="ACYL CARRIER PROTEIN"/>
    <property type="match status" value="1"/>
</dbReference>
<dbReference type="EMBL" id="CP040098">
    <property type="protein sequence ID" value="QCQ22762.1"/>
    <property type="molecule type" value="Genomic_DNA"/>
</dbReference>
<feature type="domain" description="Carrier" evidence="7">
    <location>
        <begin position="13"/>
        <end position="87"/>
    </location>
</feature>
<dbReference type="Proteomes" id="UP000298602">
    <property type="component" value="Chromosome"/>
</dbReference>
<evidence type="ECO:0000256" key="1">
    <source>
        <dbReference type="ARBA" id="ARBA00022450"/>
    </source>
</evidence>
<sequence>MQRNEAVSQKDYAEIFEEVKAILRRFDKVPECIREEMEIVNDLGLDSLRVMELVQEVEDVYDISFTLNELAEIRTVRDFVLRIQKEIEA</sequence>
<dbReference type="GO" id="GO:0000035">
    <property type="term" value="F:acyl binding"/>
    <property type="evidence" value="ECO:0007669"/>
    <property type="project" value="TreeGrafter"/>
</dbReference>
<dbReference type="PROSITE" id="PS50075">
    <property type="entry name" value="CARRIER"/>
    <property type="match status" value="1"/>
</dbReference>
<keyword evidence="5" id="KW-0443">Lipid metabolism</keyword>
<dbReference type="InterPro" id="IPR006162">
    <property type="entry name" value="Ppantetheine_attach_site"/>
</dbReference>
<dbReference type="OrthoDB" id="9804551at2"/>
<reference evidence="8 9" key="1">
    <citation type="submission" date="2019-05" db="EMBL/GenBank/DDBJ databases">
        <title>The Complete Genome Sequence of the n-alkane-degrading Desulfoglaeba alkanexedens ALDC reveals multiple alkylsuccinate synthase gene clusters.</title>
        <authorList>
            <person name="Callaghan A.V."/>
            <person name="Davidova I.A."/>
            <person name="Duncan K.E."/>
            <person name="Morris B."/>
            <person name="McInerney M.J."/>
        </authorList>
    </citation>
    <scope>NUCLEOTIDE SEQUENCE [LARGE SCALE GENOMIC DNA]</scope>
    <source>
        <strain evidence="8 9">ALDC</strain>
    </source>
</reference>
<evidence type="ECO:0000259" key="7">
    <source>
        <dbReference type="PROSITE" id="PS50075"/>
    </source>
</evidence>
<dbReference type="PROSITE" id="PS00012">
    <property type="entry name" value="PHOSPHOPANTETHEINE"/>
    <property type="match status" value="1"/>
</dbReference>
<keyword evidence="6" id="KW-0275">Fatty acid biosynthesis</keyword>
<evidence type="ECO:0000256" key="5">
    <source>
        <dbReference type="ARBA" id="ARBA00023098"/>
    </source>
</evidence>
<dbReference type="KEGG" id="dax:FDQ92_11610"/>
<dbReference type="GO" id="GO:0005829">
    <property type="term" value="C:cytosol"/>
    <property type="evidence" value="ECO:0007669"/>
    <property type="project" value="TreeGrafter"/>
</dbReference>
<dbReference type="GO" id="GO:0000036">
    <property type="term" value="F:acyl carrier activity"/>
    <property type="evidence" value="ECO:0007669"/>
    <property type="project" value="TreeGrafter"/>
</dbReference>
<evidence type="ECO:0000313" key="9">
    <source>
        <dbReference type="Proteomes" id="UP000298602"/>
    </source>
</evidence>
<dbReference type="InterPro" id="IPR036736">
    <property type="entry name" value="ACP-like_sf"/>
</dbReference>
<proteinExistence type="predicted"/>
<protein>
    <submittedName>
        <fullName evidence="8">Acyl carrier protein</fullName>
    </submittedName>
</protein>
<evidence type="ECO:0000256" key="2">
    <source>
        <dbReference type="ARBA" id="ARBA00022516"/>
    </source>
</evidence>
<dbReference type="InterPro" id="IPR009081">
    <property type="entry name" value="PP-bd_ACP"/>
</dbReference>
<dbReference type="GO" id="GO:0016020">
    <property type="term" value="C:membrane"/>
    <property type="evidence" value="ECO:0007669"/>
    <property type="project" value="GOC"/>
</dbReference>
<evidence type="ECO:0000313" key="8">
    <source>
        <dbReference type="EMBL" id="QCQ22762.1"/>
    </source>
</evidence>
<accession>A0A4P8L825</accession>
<name>A0A4P8L825_9BACT</name>
<dbReference type="GO" id="GO:0009245">
    <property type="term" value="P:lipid A biosynthetic process"/>
    <property type="evidence" value="ECO:0007669"/>
    <property type="project" value="TreeGrafter"/>
</dbReference>
<evidence type="ECO:0000256" key="6">
    <source>
        <dbReference type="ARBA" id="ARBA00023160"/>
    </source>
</evidence>
<keyword evidence="1" id="KW-0596">Phosphopantetheine</keyword>
<gene>
    <name evidence="8" type="ORF">FDQ92_11610</name>
</gene>
<dbReference type="Gene3D" id="1.10.1200.10">
    <property type="entry name" value="ACP-like"/>
    <property type="match status" value="1"/>
</dbReference>
<dbReference type="Pfam" id="PF00550">
    <property type="entry name" value="PP-binding"/>
    <property type="match status" value="1"/>
</dbReference>
<keyword evidence="4" id="KW-0276">Fatty acid metabolism</keyword>
<evidence type="ECO:0000256" key="4">
    <source>
        <dbReference type="ARBA" id="ARBA00022832"/>
    </source>
</evidence>
<dbReference type="InterPro" id="IPR003231">
    <property type="entry name" value="ACP"/>
</dbReference>
<dbReference type="PANTHER" id="PTHR20863:SF76">
    <property type="entry name" value="CARRIER DOMAIN-CONTAINING PROTEIN"/>
    <property type="match status" value="1"/>
</dbReference>
<keyword evidence="9" id="KW-1185">Reference proteome</keyword>
<keyword evidence="3" id="KW-0597">Phosphoprotein</keyword>
<reference evidence="8 9" key="2">
    <citation type="submission" date="2019-05" db="EMBL/GenBank/DDBJ databases">
        <authorList>
            <person name="Suflita J.M."/>
            <person name="Marks C.R."/>
        </authorList>
    </citation>
    <scope>NUCLEOTIDE SEQUENCE [LARGE SCALE GENOMIC DNA]</scope>
    <source>
        <strain evidence="8 9">ALDC</strain>
    </source>
</reference>
<keyword evidence="2" id="KW-0444">Lipid biosynthesis</keyword>
<evidence type="ECO:0000256" key="3">
    <source>
        <dbReference type="ARBA" id="ARBA00022553"/>
    </source>
</evidence>